<reference evidence="13" key="1">
    <citation type="journal article" date="2011" name="Appl. Environ. Microbiol.">
        <title>Genomic potential of Marinobacter aquaeolei, a biogeochemical 'opportunitroph'.</title>
        <authorList>
            <person name="Singer E."/>
            <person name="Webb E.A."/>
            <person name="Nelson W.C."/>
            <person name="Heidelberg J.F."/>
            <person name="Ivanova N."/>
            <person name="Pati A."/>
            <person name="Edwards K.J."/>
        </authorList>
    </citation>
    <scope>NUCLEOTIDE SEQUENCE [LARGE SCALE GENOMIC DNA]</scope>
    <source>
        <strain evidence="13">ATCC 700491 / DSM 11845 / VT8</strain>
    </source>
</reference>
<dbReference type="PANTHER" id="PTHR11573:SF6">
    <property type="entry name" value="RIBONUCLEOSIDE-DIPHOSPHATE REDUCTASE LARGE SUBUNIT"/>
    <property type="match status" value="1"/>
</dbReference>
<sequence length="949" mass="105726">MVRPARIRGKVCHCVREGETEPTRIQESTMTATAIAEPPAPATDTQSLQVIKRNGTLVSFNPAKISVAVTKAFLAVEGDQAAGSARINDAVHRVTEQVVQAISRRLKAGGKVHIEDIQDQVELALMRAEEQKVARAYVLYREEHARQRAVDEPVEAHPHLTVKKADGSIAPLDLGLMKQQVEQASTGLDGINGDSLVEDALRNLYDGIEETEVLSALIMTARGRIEREPDYSAVTARLLLEQLRLETAEALDLPRSLPLAEIYPQALSAFIHAGIRYELLDEALAAFDLERLGNALKPERDLQFGFLGLQTLYDRYFLHWNKARLELPQVFFMRVAMGLALREDDPNARAIEFYELLSSFDYMASTPTLFNSGTRHSQLSSCYLTTVGDDLEGIYGAIRDNALLSKWAGGLGNDWTPVRALGSHIKGTNGQSQGVVPFLKVVNDTAVAVNQGGKRKGAVCAYLESWHLDIEEFLELRKNTGDERRRTHDMNTANWVPDLLIERMREDREWTLFSPSDVPDLHDLYGNAFRERYQHYEALAEQGKIKLFKKIPAKQLWRKMLTVLFETGHPWITFKDPCNLRSPQQHQGVVHSSNLCTEITLNTSADEIAVCNLGSVNLAAHIKDGELDVTRLERTVNTAVRMLDNVIDINFYAVPQARNSNLKHRPVGLGLMGFQDALYQLGLPYSSPEAVEFADVAMEQLSYFALRASATLAGERGAYDTYEGSLWSQGILPMDSVGLLKDNRRDGDLSLNTNSRLDWTPVRELIAKNGMRNSNVMAIAPTATISNIVGVSQSIEPAYQNLFVKSNLSGEFTVVNPSLVRDLKAEGLWDNVMVNDLKYFDGSVQQIDRIPAELKARYATAFEIDPRWLVEAAARRQKWLDQAQSLNLYMAEPSGKKLDALYQLAWERGLKTTYYLRSLGATGAEKTAPVSAPQPQVCSIDNPDCEACQ</sequence>
<dbReference type="PRINTS" id="PR01183">
    <property type="entry name" value="RIBORDTASEM1"/>
</dbReference>
<comment type="similarity">
    <text evidence="1 10">Belongs to the ribonucleoside diphosphate reductase large chain family.</text>
</comment>
<dbReference type="PROSITE" id="PS51161">
    <property type="entry name" value="ATP_CONE"/>
    <property type="match status" value="2"/>
</dbReference>
<evidence type="ECO:0000256" key="4">
    <source>
        <dbReference type="ARBA" id="ARBA00022840"/>
    </source>
</evidence>
<dbReference type="InterPro" id="IPR008926">
    <property type="entry name" value="RNR_R1-su_N"/>
</dbReference>
<dbReference type="KEGG" id="maq:Maqu_3857"/>
<evidence type="ECO:0000256" key="8">
    <source>
        <dbReference type="ARBA" id="ARBA00047754"/>
    </source>
</evidence>
<dbReference type="PANTHER" id="PTHR11573">
    <property type="entry name" value="RIBONUCLEOSIDE-DIPHOSPHATE REDUCTASE LARGE CHAIN"/>
    <property type="match status" value="1"/>
</dbReference>
<dbReference type="InterPro" id="IPR005144">
    <property type="entry name" value="ATP-cone_dom"/>
</dbReference>
<dbReference type="AlphaFoldDB" id="A1U7F6"/>
<evidence type="ECO:0000256" key="10">
    <source>
        <dbReference type="RuleBase" id="RU003410"/>
    </source>
</evidence>
<keyword evidence="6 10" id="KW-0215">Deoxyribonucleotide synthesis</keyword>
<dbReference type="InterPro" id="IPR000788">
    <property type="entry name" value="RNR_lg_C"/>
</dbReference>
<feature type="domain" description="ATP-cone" evidence="11">
    <location>
        <begin position="160"/>
        <end position="249"/>
    </location>
</feature>
<dbReference type="Pfam" id="PF03477">
    <property type="entry name" value="ATP-cone"/>
    <property type="match status" value="1"/>
</dbReference>
<dbReference type="Pfam" id="PF00317">
    <property type="entry name" value="Ribonuc_red_lgN"/>
    <property type="match status" value="1"/>
</dbReference>
<dbReference type="UniPathway" id="UPA00326"/>
<evidence type="ECO:0000256" key="9">
    <source>
        <dbReference type="PROSITE-ProRule" id="PRU00492"/>
    </source>
</evidence>
<dbReference type="Proteomes" id="UP000000998">
    <property type="component" value="Chromosome"/>
</dbReference>
<dbReference type="InterPro" id="IPR013509">
    <property type="entry name" value="RNR_lsu_N"/>
</dbReference>
<dbReference type="NCBIfam" id="TIGR02506">
    <property type="entry name" value="NrdE_NrdA"/>
    <property type="match status" value="1"/>
</dbReference>
<organism evidence="12 13">
    <name type="scientific">Marinobacter nauticus (strain ATCC 700491 / DSM 11845 / VT8)</name>
    <name type="common">Marinobacter aquaeolei</name>
    <dbReference type="NCBI Taxonomy" id="351348"/>
    <lineage>
        <taxon>Bacteria</taxon>
        <taxon>Pseudomonadati</taxon>
        <taxon>Pseudomonadota</taxon>
        <taxon>Gammaproteobacteria</taxon>
        <taxon>Pseudomonadales</taxon>
        <taxon>Marinobacteraceae</taxon>
        <taxon>Marinobacter</taxon>
    </lineage>
</organism>
<dbReference type="EMBL" id="CP000514">
    <property type="protein sequence ID" value="ABM20925.1"/>
    <property type="molecule type" value="Genomic_DNA"/>
</dbReference>
<evidence type="ECO:0000313" key="13">
    <source>
        <dbReference type="Proteomes" id="UP000000998"/>
    </source>
</evidence>
<dbReference type="GO" id="GO:0005524">
    <property type="term" value="F:ATP binding"/>
    <property type="evidence" value="ECO:0007669"/>
    <property type="project" value="UniProtKB-UniRule"/>
</dbReference>
<dbReference type="GO" id="GO:0009263">
    <property type="term" value="P:deoxyribonucleotide biosynthetic process"/>
    <property type="evidence" value="ECO:0007669"/>
    <property type="project" value="UniProtKB-KW"/>
</dbReference>
<dbReference type="InterPro" id="IPR013346">
    <property type="entry name" value="NrdE_NrdA_C"/>
</dbReference>
<accession>A1U7F6</accession>
<proteinExistence type="inferred from homology"/>
<evidence type="ECO:0000256" key="1">
    <source>
        <dbReference type="ARBA" id="ARBA00010406"/>
    </source>
</evidence>
<keyword evidence="2" id="KW-0021">Allosteric enzyme</keyword>
<evidence type="ECO:0000256" key="6">
    <source>
        <dbReference type="ARBA" id="ARBA00023116"/>
    </source>
</evidence>
<comment type="catalytic activity">
    <reaction evidence="8 10">
        <text>a 2'-deoxyribonucleoside 5'-diphosphate + [thioredoxin]-disulfide + H2O = a ribonucleoside 5'-diphosphate + [thioredoxin]-dithiol</text>
        <dbReference type="Rhea" id="RHEA:23252"/>
        <dbReference type="Rhea" id="RHEA-COMP:10698"/>
        <dbReference type="Rhea" id="RHEA-COMP:10700"/>
        <dbReference type="ChEBI" id="CHEBI:15377"/>
        <dbReference type="ChEBI" id="CHEBI:29950"/>
        <dbReference type="ChEBI" id="CHEBI:50058"/>
        <dbReference type="ChEBI" id="CHEBI:57930"/>
        <dbReference type="ChEBI" id="CHEBI:73316"/>
        <dbReference type="EC" id="1.17.4.1"/>
    </reaction>
</comment>
<dbReference type="HOGENOM" id="CLU_000404_3_0_6"/>
<evidence type="ECO:0000313" key="12">
    <source>
        <dbReference type="EMBL" id="ABM20925.1"/>
    </source>
</evidence>
<dbReference type="PROSITE" id="PS00089">
    <property type="entry name" value="RIBORED_LARGE"/>
    <property type="match status" value="1"/>
</dbReference>
<dbReference type="NCBIfam" id="NF005544">
    <property type="entry name" value="PRK07207.1"/>
    <property type="match status" value="1"/>
</dbReference>
<evidence type="ECO:0000256" key="3">
    <source>
        <dbReference type="ARBA" id="ARBA00022741"/>
    </source>
</evidence>
<dbReference type="CDD" id="cd01679">
    <property type="entry name" value="RNR_I"/>
    <property type="match status" value="1"/>
</dbReference>
<evidence type="ECO:0000259" key="11">
    <source>
        <dbReference type="PROSITE" id="PS51161"/>
    </source>
</evidence>
<dbReference type="GO" id="GO:0005971">
    <property type="term" value="C:ribonucleoside-diphosphate reductase complex"/>
    <property type="evidence" value="ECO:0007669"/>
    <property type="project" value="TreeGrafter"/>
</dbReference>
<dbReference type="EC" id="1.17.4.1" evidence="10"/>
<evidence type="ECO:0000256" key="5">
    <source>
        <dbReference type="ARBA" id="ARBA00023002"/>
    </source>
</evidence>
<dbReference type="SUPFAM" id="SSF51998">
    <property type="entry name" value="PFL-like glycyl radical enzymes"/>
    <property type="match status" value="1"/>
</dbReference>
<feature type="domain" description="ATP-cone" evidence="11">
    <location>
        <begin position="48"/>
        <end position="148"/>
    </location>
</feature>
<evidence type="ECO:0000256" key="7">
    <source>
        <dbReference type="ARBA" id="ARBA00024942"/>
    </source>
</evidence>
<protein>
    <recommendedName>
        <fullName evidence="10">Ribonucleoside-diphosphate reductase</fullName>
        <ecNumber evidence="10">1.17.4.1</ecNumber>
    </recommendedName>
</protein>
<dbReference type="eggNOG" id="COG0209">
    <property type="taxonomic scope" value="Bacteria"/>
</dbReference>
<evidence type="ECO:0000256" key="2">
    <source>
        <dbReference type="ARBA" id="ARBA00022533"/>
    </source>
</evidence>
<name>A1U7F6_MARN8</name>
<keyword evidence="4 9" id="KW-0067">ATP-binding</keyword>
<dbReference type="SUPFAM" id="SSF48168">
    <property type="entry name" value="R1 subunit of ribonucleotide reductase, N-terminal domain"/>
    <property type="match status" value="1"/>
</dbReference>
<gene>
    <name evidence="12" type="ordered locus">Maqu_3857</name>
</gene>
<keyword evidence="5 10" id="KW-0560">Oxidoreductase</keyword>
<dbReference type="FunFam" id="3.20.70.20:FF:000009">
    <property type="entry name" value="Ribonucleoside-diphosphate reductase"/>
    <property type="match status" value="1"/>
</dbReference>
<keyword evidence="3 9" id="KW-0547">Nucleotide-binding</keyword>
<dbReference type="GO" id="GO:0004748">
    <property type="term" value="F:ribonucleoside-diphosphate reductase activity, thioredoxin disulfide as acceptor"/>
    <property type="evidence" value="ECO:0007669"/>
    <property type="project" value="UniProtKB-EC"/>
</dbReference>
<dbReference type="STRING" id="351348.Maqu_3857"/>
<dbReference type="Pfam" id="PF02867">
    <property type="entry name" value="Ribonuc_red_lgC"/>
    <property type="match status" value="1"/>
</dbReference>
<comment type="function">
    <text evidence="7 10">Provides the precursors necessary for DNA synthesis. Catalyzes the biosynthesis of deoxyribonucleotides from the corresponding ribonucleotides.</text>
</comment>
<dbReference type="InterPro" id="IPR039718">
    <property type="entry name" value="Rrm1"/>
</dbReference>
<dbReference type="Gene3D" id="3.20.70.20">
    <property type="match status" value="1"/>
</dbReference>